<reference evidence="4" key="1">
    <citation type="journal article" date="2019" name="Int. J. Syst. Evol. Microbiol.">
        <title>The Global Catalogue of Microorganisms (GCM) 10K type strain sequencing project: providing services to taxonomists for standard genome sequencing and annotation.</title>
        <authorList>
            <consortium name="The Broad Institute Genomics Platform"/>
            <consortium name="The Broad Institute Genome Sequencing Center for Infectious Disease"/>
            <person name="Wu L."/>
            <person name="Ma J."/>
        </authorList>
    </citation>
    <scope>NUCLEOTIDE SEQUENCE [LARGE SCALE GENOMIC DNA]</scope>
    <source>
        <strain evidence="4">JCM 17906</strain>
    </source>
</reference>
<dbReference type="InterPro" id="IPR002525">
    <property type="entry name" value="Transp_IS110-like_N"/>
</dbReference>
<dbReference type="Pfam" id="PF02371">
    <property type="entry name" value="Transposase_20"/>
    <property type="match status" value="1"/>
</dbReference>
<feature type="domain" description="Transposase IS116/IS110/IS902 C-terminal" evidence="2">
    <location>
        <begin position="228"/>
        <end position="312"/>
    </location>
</feature>
<evidence type="ECO:0000313" key="3">
    <source>
        <dbReference type="EMBL" id="GAA4558149.1"/>
    </source>
</evidence>
<organism evidence="3 4">
    <name type="scientific">Pseudonocardia xishanensis</name>
    <dbReference type="NCBI Taxonomy" id="630995"/>
    <lineage>
        <taxon>Bacteria</taxon>
        <taxon>Bacillati</taxon>
        <taxon>Actinomycetota</taxon>
        <taxon>Actinomycetes</taxon>
        <taxon>Pseudonocardiales</taxon>
        <taxon>Pseudonocardiaceae</taxon>
        <taxon>Pseudonocardia</taxon>
    </lineage>
</organism>
<sequence>MVVLGVDVHKDTHTTVAVDQVGREVGQKTVKARDAGHAALVRWARAEHADGQRVWAIEDCRHVSTRLERALLAAGERVVRVPPKLMAGARASARTRGKSDPIDALAIARAALREPNLPVAEHDRTSRELKLLVDHREDLVTERTRMQSRVRWHLHELDPDLDIPSRGLDRLRVLDRLQSRLQDFHPAPESEMVARIAAELLADIRAVTVRVNALEREISQRVERVAPHLQTLPGVAGLTAAKIVGEVANMTRFRSEACFAMHAGVAPIPASSGRTNRHRLARGGNRQLNAALHRIAVTQARMPNTLGHTYYQRRIALGNTKMEAMRALKRRLARVVFTLLTTPTTSTTGSRPVAA</sequence>
<keyword evidence="4" id="KW-1185">Reference proteome</keyword>
<evidence type="ECO:0000259" key="1">
    <source>
        <dbReference type="Pfam" id="PF01548"/>
    </source>
</evidence>
<proteinExistence type="predicted"/>
<dbReference type="NCBIfam" id="NF033542">
    <property type="entry name" value="transpos_IS110"/>
    <property type="match status" value="1"/>
</dbReference>
<dbReference type="Proteomes" id="UP001501598">
    <property type="component" value="Unassembled WGS sequence"/>
</dbReference>
<dbReference type="InterPro" id="IPR003346">
    <property type="entry name" value="Transposase_20"/>
</dbReference>
<gene>
    <name evidence="3" type="ORF">GCM10023175_63760</name>
</gene>
<dbReference type="PANTHER" id="PTHR33055">
    <property type="entry name" value="TRANSPOSASE FOR INSERTION SEQUENCE ELEMENT IS1111A"/>
    <property type="match status" value="1"/>
</dbReference>
<feature type="domain" description="Transposase IS110-like N-terminal" evidence="1">
    <location>
        <begin position="4"/>
        <end position="157"/>
    </location>
</feature>
<dbReference type="Pfam" id="PF01548">
    <property type="entry name" value="DEDD_Tnp_IS110"/>
    <property type="match status" value="1"/>
</dbReference>
<evidence type="ECO:0000259" key="2">
    <source>
        <dbReference type="Pfam" id="PF02371"/>
    </source>
</evidence>
<evidence type="ECO:0000313" key="4">
    <source>
        <dbReference type="Proteomes" id="UP001501598"/>
    </source>
</evidence>
<dbReference type="PANTHER" id="PTHR33055:SF16">
    <property type="entry name" value="TRANSPOSASE FOR INSERTION SEQUENCE ELEMENT IS1547"/>
    <property type="match status" value="1"/>
</dbReference>
<protein>
    <submittedName>
        <fullName evidence="3">IS110 family transposase</fullName>
    </submittedName>
</protein>
<dbReference type="InterPro" id="IPR047650">
    <property type="entry name" value="Transpos_IS110"/>
</dbReference>
<accession>A0ABP8S1K1</accession>
<dbReference type="EMBL" id="BAABGT010000109">
    <property type="protein sequence ID" value="GAA4558149.1"/>
    <property type="molecule type" value="Genomic_DNA"/>
</dbReference>
<dbReference type="RefSeq" id="WP_345426653.1">
    <property type="nucleotide sequence ID" value="NZ_BAABGT010000109.1"/>
</dbReference>
<comment type="caution">
    <text evidence="3">The sequence shown here is derived from an EMBL/GenBank/DDBJ whole genome shotgun (WGS) entry which is preliminary data.</text>
</comment>
<name>A0ABP8S1K1_9PSEU</name>